<proteinExistence type="predicted"/>
<feature type="region of interest" description="Disordered" evidence="1">
    <location>
        <begin position="196"/>
        <end position="230"/>
    </location>
</feature>
<comment type="caution">
    <text evidence="2">The sequence shown here is derived from an EMBL/GenBank/DDBJ whole genome shotgun (WGS) entry which is preliminary data.</text>
</comment>
<dbReference type="AlphaFoldDB" id="A0A833RTQ4"/>
<feature type="compositionally biased region" description="Low complexity" evidence="1">
    <location>
        <begin position="59"/>
        <end position="71"/>
    </location>
</feature>
<evidence type="ECO:0000313" key="3">
    <source>
        <dbReference type="Proteomes" id="UP000623129"/>
    </source>
</evidence>
<feature type="region of interest" description="Disordered" evidence="1">
    <location>
        <begin position="354"/>
        <end position="408"/>
    </location>
</feature>
<protein>
    <submittedName>
        <fullName evidence="2">Uncharacterized protein</fullName>
    </submittedName>
</protein>
<sequence>MNRVPIPRQFMKQRYRPDCGLAQVRPPRAKSRTRAETAAAQPTLAETADAQPTLPETVAAQPTNAETAAAQSGTRAEPAADEQPTLPQTSAAQPTDAETAAAQSDIWAELAADAERAAAQSETWAELAADAQPADAEPADAQPADAETAADQPADAEPANAQPADAETAADYIRCRNRRTLRSCPDAFQACGRELDESAAQETADKKKRKRNKGKSDVRCGRGLARPRDPERFDALKGKYGDQMEEDQIWEKAVKGEDSRGRLFGFGFRGRTSKSTRVLETVEASPSGPTRSTATCAADANRSFSNVEVAQLLAAERTQFANEIAAQDRRHRAEMDALHKHHEYTRACFDALFRAGGLRPPPEPSSEANADGGHNGSGGHPNPAEGNSGGGDINEPSRPTSGGEVQGS</sequence>
<name>A0A833RTQ4_9POAL</name>
<organism evidence="2 3">
    <name type="scientific">Carex littledalei</name>
    <dbReference type="NCBI Taxonomy" id="544730"/>
    <lineage>
        <taxon>Eukaryota</taxon>
        <taxon>Viridiplantae</taxon>
        <taxon>Streptophyta</taxon>
        <taxon>Embryophyta</taxon>
        <taxon>Tracheophyta</taxon>
        <taxon>Spermatophyta</taxon>
        <taxon>Magnoliopsida</taxon>
        <taxon>Liliopsida</taxon>
        <taxon>Poales</taxon>
        <taxon>Cyperaceae</taxon>
        <taxon>Cyperoideae</taxon>
        <taxon>Cariceae</taxon>
        <taxon>Carex</taxon>
        <taxon>Carex subgen. Euthyceras</taxon>
    </lineage>
</organism>
<keyword evidence="3" id="KW-1185">Reference proteome</keyword>
<feature type="compositionally biased region" description="Low complexity" evidence="1">
    <location>
        <begin position="91"/>
        <end position="111"/>
    </location>
</feature>
<gene>
    <name evidence="2" type="ORF">FCM35_KLT09427</name>
</gene>
<reference evidence="2" key="1">
    <citation type="submission" date="2020-01" db="EMBL/GenBank/DDBJ databases">
        <title>Genome sequence of Kobresia littledalei, the first chromosome-level genome in the family Cyperaceae.</title>
        <authorList>
            <person name="Qu G."/>
        </authorList>
    </citation>
    <scope>NUCLEOTIDE SEQUENCE</scope>
    <source>
        <strain evidence="2">C.B.Clarke</strain>
        <tissue evidence="2">Leaf</tissue>
    </source>
</reference>
<evidence type="ECO:0000256" key="1">
    <source>
        <dbReference type="SAM" id="MobiDB-lite"/>
    </source>
</evidence>
<feature type="compositionally biased region" description="Low complexity" evidence="1">
    <location>
        <begin position="125"/>
        <end position="167"/>
    </location>
</feature>
<dbReference type="EMBL" id="SWLB01000002">
    <property type="protein sequence ID" value="KAF3340583.1"/>
    <property type="molecule type" value="Genomic_DNA"/>
</dbReference>
<feature type="region of interest" description="Disordered" evidence="1">
    <location>
        <begin position="1"/>
        <end position="167"/>
    </location>
</feature>
<dbReference type="Proteomes" id="UP000623129">
    <property type="component" value="Unassembled WGS sequence"/>
</dbReference>
<accession>A0A833RTQ4</accession>
<feature type="compositionally biased region" description="Basic and acidic residues" evidence="1">
    <location>
        <begin position="214"/>
        <end position="230"/>
    </location>
</feature>
<evidence type="ECO:0000313" key="2">
    <source>
        <dbReference type="EMBL" id="KAF3340583.1"/>
    </source>
</evidence>